<dbReference type="PANTHER" id="PTHR35004:SF7">
    <property type="entry name" value="INTEGRASE PROTEIN"/>
    <property type="match status" value="1"/>
</dbReference>
<keyword evidence="2" id="KW-0815">Transposition</keyword>
<dbReference type="InterPro" id="IPR009057">
    <property type="entry name" value="Homeodomain-like_sf"/>
</dbReference>
<dbReference type="SUPFAM" id="SSF46689">
    <property type="entry name" value="Homeodomain-like"/>
    <property type="match status" value="1"/>
</dbReference>
<sequence length="150" mass="17958">MLKLEMIVEVHQLKRQGFKVAAIARKCNLSRTTVYEYLEMDFEEACRWTEELKTRQRKLDPYRDDILAWLKEHPDLSASQISDWLEERCNFKNVGDSTVRTYVRELREKYHIPKSLAFRSYEAIEELPRGKQMQVDFGEMRVKTFDGKTM</sequence>
<feature type="domain" description="HTH IS21-type" evidence="5">
    <location>
        <begin position="5"/>
        <end position="70"/>
    </location>
</feature>
<comment type="caution">
    <text evidence="6">The sequence shown here is derived from an EMBL/GenBank/DDBJ whole genome shotgun (WGS) entry which is preliminary data.</text>
</comment>
<keyword evidence="4" id="KW-0233">DNA recombination</keyword>
<reference evidence="7" key="1">
    <citation type="journal article" date="2019" name="Int. J. Syst. Evol. Microbiol.">
        <title>The Global Catalogue of Microorganisms (GCM) 10K type strain sequencing project: providing services to taxonomists for standard genome sequencing and annotation.</title>
        <authorList>
            <consortium name="The Broad Institute Genomics Platform"/>
            <consortium name="The Broad Institute Genome Sequencing Center for Infectious Disease"/>
            <person name="Wu L."/>
            <person name="Ma J."/>
        </authorList>
    </citation>
    <scope>NUCLEOTIDE SEQUENCE [LARGE SCALE GENOMIC DNA]</scope>
    <source>
        <strain evidence="7">CGMCC 1.12295</strain>
    </source>
</reference>
<comment type="similarity">
    <text evidence="1">Belongs to the transposase IS21/IS408/IS1162 family.</text>
</comment>
<feature type="non-terminal residue" evidence="6">
    <location>
        <position position="150"/>
    </location>
</feature>
<evidence type="ECO:0000256" key="4">
    <source>
        <dbReference type="ARBA" id="ARBA00023172"/>
    </source>
</evidence>
<dbReference type="Pfam" id="PF02796">
    <property type="entry name" value="HTH_7"/>
    <property type="match status" value="1"/>
</dbReference>
<protein>
    <submittedName>
        <fullName evidence="6">Helix-turn-helix domain-containing protein</fullName>
    </submittedName>
</protein>
<keyword evidence="7" id="KW-1185">Reference proteome</keyword>
<evidence type="ECO:0000313" key="7">
    <source>
        <dbReference type="Proteomes" id="UP001597301"/>
    </source>
</evidence>
<dbReference type="RefSeq" id="WP_380775656.1">
    <property type="nucleotide sequence ID" value="NZ_JBHUEO010000083.1"/>
</dbReference>
<keyword evidence="3" id="KW-0238">DNA-binding</keyword>
<dbReference type="EMBL" id="JBHUEO010000083">
    <property type="protein sequence ID" value="MFD1708427.1"/>
    <property type="molecule type" value="Genomic_DNA"/>
</dbReference>
<dbReference type="PANTHER" id="PTHR35004">
    <property type="entry name" value="TRANSPOSASE RV3428C-RELATED"/>
    <property type="match status" value="1"/>
</dbReference>
<dbReference type="Gene3D" id="1.10.10.60">
    <property type="entry name" value="Homeodomain-like"/>
    <property type="match status" value="1"/>
</dbReference>
<dbReference type="InterPro" id="IPR017894">
    <property type="entry name" value="HTH_IS21_transposase_type"/>
</dbReference>
<dbReference type="PROSITE" id="PS50531">
    <property type="entry name" value="HTH_IS21"/>
    <property type="match status" value="1"/>
</dbReference>
<dbReference type="InterPro" id="IPR006120">
    <property type="entry name" value="Resolvase_HTH_dom"/>
</dbReference>
<evidence type="ECO:0000313" key="6">
    <source>
        <dbReference type="EMBL" id="MFD1708427.1"/>
    </source>
</evidence>
<evidence type="ECO:0000256" key="2">
    <source>
        <dbReference type="ARBA" id="ARBA00022578"/>
    </source>
</evidence>
<proteinExistence type="inferred from homology"/>
<name>A0ABW4KKJ4_9BACI</name>
<evidence type="ECO:0000256" key="1">
    <source>
        <dbReference type="ARBA" id="ARBA00009277"/>
    </source>
</evidence>
<evidence type="ECO:0000259" key="5">
    <source>
        <dbReference type="PROSITE" id="PS50531"/>
    </source>
</evidence>
<evidence type="ECO:0000256" key="3">
    <source>
        <dbReference type="ARBA" id="ARBA00023125"/>
    </source>
</evidence>
<gene>
    <name evidence="6" type="ORF">ACFSCZ_17205</name>
</gene>
<accession>A0ABW4KKJ4</accession>
<organism evidence="6 7">
    <name type="scientific">Siminovitchia sediminis</name>
    <dbReference type="NCBI Taxonomy" id="1274353"/>
    <lineage>
        <taxon>Bacteria</taxon>
        <taxon>Bacillati</taxon>
        <taxon>Bacillota</taxon>
        <taxon>Bacilli</taxon>
        <taxon>Bacillales</taxon>
        <taxon>Bacillaceae</taxon>
        <taxon>Siminovitchia</taxon>
    </lineage>
</organism>
<dbReference type="Proteomes" id="UP001597301">
    <property type="component" value="Unassembled WGS sequence"/>
</dbReference>